<dbReference type="InterPro" id="IPR024983">
    <property type="entry name" value="CHAT_dom"/>
</dbReference>
<dbReference type="PANTHER" id="PTHR10098:SF108">
    <property type="entry name" value="TETRATRICOPEPTIDE REPEAT PROTEIN 28"/>
    <property type="match status" value="1"/>
</dbReference>
<feature type="repeat" description="TPR" evidence="1">
    <location>
        <begin position="419"/>
        <end position="452"/>
    </location>
</feature>
<evidence type="ECO:0000313" key="3">
    <source>
        <dbReference type="EMBL" id="CAH3130187.1"/>
    </source>
</evidence>
<dbReference type="Proteomes" id="UP001159428">
    <property type="component" value="Unassembled WGS sequence"/>
</dbReference>
<protein>
    <recommendedName>
        <fullName evidence="2">CHAT domain-containing protein</fullName>
    </recommendedName>
</protein>
<sequence>MNNRADTVKTLRICICVATFLQNTKRHLQAIELCWECLVLLNNTALGITDHLTYKLCKRHIYLVMFNACMDICDCTNAERCVRKLLSMLHDSGETILEGIVRFVLAEIYCRQRKFEQAKKLFEIEAENMKAIGERRWEAIGYNALGYVSFSLHEYQKAKEYCEKALAISMEIGDKEGEATEYQILGILFEKLGGYQKAEEFFKKAVAIATEIGDKEGEATNYKNLGDVYALLGEYQKATEYYEKALVINMEIGDKKGEAVGYGSLGNVLALLGEYQKAKEFFEKAVAIATEIGDKEGEATNYRDLGDVYKLLGECQKATEYYEKALVINMEIGDKKGEAECYGSLGNLLAFLGELQKAKECYEKAVAIDTEIGYEGGEPAYYGNLGYMLRVFGEYHKAKEYLEKALAISMKIGDKRGVVKSYGGLGDVFASLGEYYKAKEYYEKALAINMEIGDKGEEAKIYACLGTVFKFLGKFVNAKEYFEKAHPINMAIGNKKGEVRIYECLGYVFLVLNEYQKAKDYFEKALTISIETGDKLDQAHCYLHIGRAFTYLRKYRNAKEYAEEGLSIATEIGDRESQVNAFGILGCVFEWFHDHKKSEEYYKKQLDISSVIGNRRAVAASYKNLGEVCRRTGEYDRAYEYLERARVISFDIADIHTEVLTLLQLSFLRLSQSKTQEAFSYLHQCITKYETLRNFQEGNEQFQLGLLEQLGTFPYKRLSSLLCSVGNPQDAIYVEELRRSRCLADLMAQNFSVENHISADPKSWRGMEEIVSKERSSAFLYISYDDRRVSLWVLKANGDILFRQCEEVDKKTLMDEKVSDLNHFFKLSLHRFGILPKQKCEDRSLSETIPMSLHDENEVDLRGEDTKETERRLSVCFKVIIVPVADLLTDSEIIIVPERSLYRVPFAALRDKPGGKCLAETFRIRIVPSLTTLKLIQNCPVDYHSQTGALVVGDPKVGRVHYRGEIHNFTSLTGARKEAEMIGQLLGVQPLLGERATREAVLQAINSVSLIHIAAHGNPDRGEIALSPRPCSNNIPEEEDYLLRISDISKVKLRAKLVVLSCCHSGRGEIKVEGVIGIARAFLASGARSVLVTLWAIEDEATEQFMRRFYKHLVDGLSASECLHQAMKWLRIIGFSKVSQWAPFMLIGDNVTFDFTKQRLVLFQRIK</sequence>
<feature type="repeat" description="TPR" evidence="1">
    <location>
        <begin position="339"/>
        <end position="372"/>
    </location>
</feature>
<evidence type="ECO:0000313" key="4">
    <source>
        <dbReference type="Proteomes" id="UP001159428"/>
    </source>
</evidence>
<feature type="repeat" description="TPR" evidence="1">
    <location>
        <begin position="219"/>
        <end position="252"/>
    </location>
</feature>
<evidence type="ECO:0000259" key="2">
    <source>
        <dbReference type="Pfam" id="PF12770"/>
    </source>
</evidence>
<dbReference type="Pfam" id="PF13181">
    <property type="entry name" value="TPR_8"/>
    <property type="match status" value="2"/>
</dbReference>
<dbReference type="InterPro" id="IPR011990">
    <property type="entry name" value="TPR-like_helical_dom_sf"/>
</dbReference>
<comment type="caution">
    <text evidence="3">The sequence shown here is derived from an EMBL/GenBank/DDBJ whole genome shotgun (WGS) entry which is preliminary data.</text>
</comment>
<proteinExistence type="predicted"/>
<dbReference type="InterPro" id="IPR019734">
    <property type="entry name" value="TPR_rpt"/>
</dbReference>
<feature type="repeat" description="TPR" evidence="1">
    <location>
        <begin position="299"/>
        <end position="332"/>
    </location>
</feature>
<dbReference type="Gene3D" id="1.25.40.10">
    <property type="entry name" value="Tetratricopeptide repeat domain"/>
    <property type="match status" value="4"/>
</dbReference>
<dbReference type="SMART" id="SM00028">
    <property type="entry name" value="TPR"/>
    <property type="match status" value="15"/>
</dbReference>
<dbReference type="AlphaFoldDB" id="A0AAU9WYJ0"/>
<dbReference type="PROSITE" id="PS50005">
    <property type="entry name" value="TPR"/>
    <property type="match status" value="9"/>
</dbReference>
<feature type="repeat" description="TPR" evidence="1">
    <location>
        <begin position="499"/>
        <end position="532"/>
    </location>
</feature>
<dbReference type="Pfam" id="PF13424">
    <property type="entry name" value="TPR_12"/>
    <property type="match status" value="5"/>
</dbReference>
<name>A0AAU9WYJ0_9CNID</name>
<feature type="repeat" description="TPR" evidence="1">
    <location>
        <begin position="179"/>
        <end position="212"/>
    </location>
</feature>
<organism evidence="3 4">
    <name type="scientific">Pocillopora meandrina</name>
    <dbReference type="NCBI Taxonomy" id="46732"/>
    <lineage>
        <taxon>Eukaryota</taxon>
        <taxon>Metazoa</taxon>
        <taxon>Cnidaria</taxon>
        <taxon>Anthozoa</taxon>
        <taxon>Hexacorallia</taxon>
        <taxon>Scleractinia</taxon>
        <taxon>Astrocoeniina</taxon>
        <taxon>Pocilloporidae</taxon>
        <taxon>Pocillopora</taxon>
    </lineage>
</organism>
<dbReference type="EMBL" id="CALNXJ010000024">
    <property type="protein sequence ID" value="CAH3130187.1"/>
    <property type="molecule type" value="Genomic_DNA"/>
</dbReference>
<feature type="domain" description="CHAT" evidence="2">
    <location>
        <begin position="890"/>
        <end position="1149"/>
    </location>
</feature>
<dbReference type="PROSITE" id="PS50293">
    <property type="entry name" value="TPR_REGION"/>
    <property type="match status" value="2"/>
</dbReference>
<keyword evidence="4" id="KW-1185">Reference proteome</keyword>
<accession>A0AAU9WYJ0</accession>
<feature type="repeat" description="TPR" evidence="1">
    <location>
        <begin position="619"/>
        <end position="652"/>
    </location>
</feature>
<keyword evidence="1" id="KW-0802">TPR repeat</keyword>
<feature type="repeat" description="TPR" evidence="1">
    <location>
        <begin position="259"/>
        <end position="292"/>
    </location>
</feature>
<dbReference type="SUPFAM" id="SSF48452">
    <property type="entry name" value="TPR-like"/>
    <property type="match status" value="4"/>
</dbReference>
<evidence type="ECO:0000256" key="1">
    <source>
        <dbReference type="PROSITE-ProRule" id="PRU00339"/>
    </source>
</evidence>
<reference evidence="3 4" key="1">
    <citation type="submission" date="2022-05" db="EMBL/GenBank/DDBJ databases">
        <authorList>
            <consortium name="Genoscope - CEA"/>
            <person name="William W."/>
        </authorList>
    </citation>
    <scope>NUCLEOTIDE SEQUENCE [LARGE SCALE GENOMIC DNA]</scope>
</reference>
<dbReference type="Pfam" id="PF12770">
    <property type="entry name" value="CHAT"/>
    <property type="match status" value="1"/>
</dbReference>
<dbReference type="PANTHER" id="PTHR10098">
    <property type="entry name" value="RAPSYN-RELATED"/>
    <property type="match status" value="1"/>
</dbReference>
<feature type="repeat" description="TPR" evidence="1">
    <location>
        <begin position="379"/>
        <end position="412"/>
    </location>
</feature>
<gene>
    <name evidence="3" type="ORF">PMEA_00013856</name>
</gene>